<feature type="domain" description="BOP1 N-terminal" evidence="8">
    <location>
        <begin position="1"/>
        <end position="219"/>
    </location>
</feature>
<dbReference type="InterPro" id="IPR001680">
    <property type="entry name" value="WD40_rpt"/>
</dbReference>
<keyword evidence="2" id="KW-0690">Ribosome biogenesis</keyword>
<dbReference type="GO" id="GO:0000463">
    <property type="term" value="P:maturation of LSU-rRNA from tricistronic rRNA transcript (SSU-rRNA, 5.8S rRNA, LSU-rRNA)"/>
    <property type="evidence" value="ECO:0007669"/>
    <property type="project" value="TreeGrafter"/>
</dbReference>
<dbReference type="Gene3D" id="2.130.10.10">
    <property type="entry name" value="YVTN repeat-like/Quinoprotein amine dehydrogenase"/>
    <property type="match status" value="2"/>
</dbReference>
<dbReference type="SUPFAM" id="SSF50978">
    <property type="entry name" value="WD40 repeat-like"/>
    <property type="match status" value="1"/>
</dbReference>
<evidence type="ECO:0000313" key="10">
    <source>
        <dbReference type="Proteomes" id="UP000824469"/>
    </source>
</evidence>
<dbReference type="Proteomes" id="UP000824469">
    <property type="component" value="Unassembled WGS sequence"/>
</dbReference>
<evidence type="ECO:0000259" key="8">
    <source>
        <dbReference type="SMART" id="SM01035"/>
    </source>
</evidence>
<dbReference type="InterPro" id="IPR036322">
    <property type="entry name" value="WD40_repeat_dom_sf"/>
</dbReference>
<evidence type="ECO:0000256" key="2">
    <source>
        <dbReference type="ARBA" id="ARBA00022517"/>
    </source>
</evidence>
<keyword evidence="6" id="KW-0539">Nucleus</keyword>
<organism evidence="9 10">
    <name type="scientific">Taxus chinensis</name>
    <name type="common">Chinese yew</name>
    <name type="synonym">Taxus wallichiana var. chinensis</name>
    <dbReference type="NCBI Taxonomy" id="29808"/>
    <lineage>
        <taxon>Eukaryota</taxon>
        <taxon>Viridiplantae</taxon>
        <taxon>Streptophyta</taxon>
        <taxon>Embryophyta</taxon>
        <taxon>Tracheophyta</taxon>
        <taxon>Spermatophyta</taxon>
        <taxon>Pinopsida</taxon>
        <taxon>Pinidae</taxon>
        <taxon>Conifers II</taxon>
        <taxon>Cupressales</taxon>
        <taxon>Taxaceae</taxon>
        <taxon>Taxus</taxon>
    </lineage>
</organism>
<sequence>RKIYDEYNDEEIELSKEEIKFLNRLRKGKIPHAKVDPYEPYVDWFDWEDKGHPLSNAPEPKRRFIPSKWEAKKVVKLVRAIRKGWITFEKPKEKPRFYMMWGDDLKTSEKATNGLTYIPAPKPTLPGHEESYNPPPEYIPTQEEINSYQLMYEEDRPKFIPKRYESLRNVPAYEKFISDIFERCLDLYMCPRTRKKRINIDPESLIPKLPKPKDLQPFPSICFLEYKGHTGAVLCISVESSGQWFASGSKDGTVRVWEVETERCIKIWDIGRPIHHIAWNPVSELSVLAIAVDEEVLILNTGLGTEEDQEKVAELLHVKTQTISTDTSVSNLFVISADNTPLIKWTRHEKFDALKLTHQKPVNSISWHHKGDYFATVAPDDILLVAFFCCHFCSMGQQVHDEEYDKFGAYMEEDCGTFDKNHSKDILAVAFHCSYPLFASCSDDCTAHVFHGMVYSDLLQNPLIVPLKVLRGHKSVNGRGILDCQFHPKQPWLFTAGADS</sequence>
<keyword evidence="5" id="KW-0677">Repeat</keyword>
<evidence type="ECO:0000313" key="9">
    <source>
        <dbReference type="EMBL" id="KAH9308898.1"/>
    </source>
</evidence>
<evidence type="ECO:0000256" key="4">
    <source>
        <dbReference type="ARBA" id="ARBA00022574"/>
    </source>
</evidence>
<dbReference type="GO" id="GO:0043021">
    <property type="term" value="F:ribonucleoprotein complex binding"/>
    <property type="evidence" value="ECO:0007669"/>
    <property type="project" value="TreeGrafter"/>
</dbReference>
<reference evidence="9 10" key="1">
    <citation type="journal article" date="2021" name="Nat. Plants">
        <title>The Taxus genome provides insights into paclitaxel biosynthesis.</title>
        <authorList>
            <person name="Xiong X."/>
            <person name="Gou J."/>
            <person name="Liao Q."/>
            <person name="Li Y."/>
            <person name="Zhou Q."/>
            <person name="Bi G."/>
            <person name="Li C."/>
            <person name="Du R."/>
            <person name="Wang X."/>
            <person name="Sun T."/>
            <person name="Guo L."/>
            <person name="Liang H."/>
            <person name="Lu P."/>
            <person name="Wu Y."/>
            <person name="Zhang Z."/>
            <person name="Ro D.K."/>
            <person name="Shang Y."/>
            <person name="Huang S."/>
            <person name="Yan J."/>
        </authorList>
    </citation>
    <scope>NUCLEOTIDE SEQUENCE [LARGE SCALE GENOMIC DNA]</scope>
    <source>
        <strain evidence="9">Ta-2019</strain>
    </source>
</reference>
<dbReference type="SMART" id="SM00320">
    <property type="entry name" value="WD40"/>
    <property type="match status" value="5"/>
</dbReference>
<keyword evidence="3" id="KW-0698">rRNA processing</keyword>
<dbReference type="InterPro" id="IPR028598">
    <property type="entry name" value="BOP1/Erb1"/>
</dbReference>
<proteinExistence type="predicted"/>
<dbReference type="PROSITE" id="PS50082">
    <property type="entry name" value="WD_REPEATS_2"/>
    <property type="match status" value="1"/>
</dbReference>
<name>A0AA38KNU4_TAXCH</name>
<dbReference type="GO" id="GO:0070545">
    <property type="term" value="C:PeBoW complex"/>
    <property type="evidence" value="ECO:0007669"/>
    <property type="project" value="TreeGrafter"/>
</dbReference>
<dbReference type="PANTHER" id="PTHR17605">
    <property type="entry name" value="RIBOSOME BIOGENESIS PROTEIN BOP1 BLOCK OF PROLIFERATION 1 PROTEIN"/>
    <property type="match status" value="1"/>
</dbReference>
<comment type="subcellular location">
    <subcellularLocation>
        <location evidence="1">Nucleus</location>
        <location evidence="1">Nucleolus</location>
    </subcellularLocation>
</comment>
<dbReference type="SMART" id="SM01035">
    <property type="entry name" value="BOP1NT"/>
    <property type="match status" value="1"/>
</dbReference>
<feature type="non-terminal residue" evidence="9">
    <location>
        <position position="500"/>
    </location>
</feature>
<evidence type="ECO:0000256" key="1">
    <source>
        <dbReference type="ARBA" id="ARBA00004604"/>
    </source>
</evidence>
<keyword evidence="10" id="KW-1185">Reference proteome</keyword>
<evidence type="ECO:0000256" key="5">
    <source>
        <dbReference type="ARBA" id="ARBA00022737"/>
    </source>
</evidence>
<gene>
    <name evidence="9" type="ORF">KI387_036809</name>
</gene>
<dbReference type="EMBL" id="JAHRHJ020000007">
    <property type="protein sequence ID" value="KAH9308898.1"/>
    <property type="molecule type" value="Genomic_DNA"/>
</dbReference>
<comment type="caution">
    <text evidence="9">The sequence shown here is derived from an EMBL/GenBank/DDBJ whole genome shotgun (WGS) entry which is preliminary data.</text>
</comment>
<evidence type="ECO:0000256" key="3">
    <source>
        <dbReference type="ARBA" id="ARBA00022552"/>
    </source>
</evidence>
<dbReference type="OMA" id="LEVANPM"/>
<evidence type="ECO:0000256" key="7">
    <source>
        <dbReference type="PROSITE-ProRule" id="PRU00221"/>
    </source>
</evidence>
<dbReference type="PANTHER" id="PTHR17605:SF0">
    <property type="entry name" value="RIBOSOME BIOGENESIS PROTEIN BOP1"/>
    <property type="match status" value="1"/>
</dbReference>
<feature type="non-terminal residue" evidence="9">
    <location>
        <position position="1"/>
    </location>
</feature>
<dbReference type="AlphaFoldDB" id="A0AA38KNU4"/>
<protein>
    <recommendedName>
        <fullName evidence="8">BOP1 N-terminal domain-containing protein</fullName>
    </recommendedName>
</protein>
<dbReference type="GO" id="GO:0030687">
    <property type="term" value="C:preribosome, large subunit precursor"/>
    <property type="evidence" value="ECO:0007669"/>
    <property type="project" value="TreeGrafter"/>
</dbReference>
<accession>A0AA38KNU4</accession>
<dbReference type="InterPro" id="IPR015943">
    <property type="entry name" value="WD40/YVTN_repeat-like_dom_sf"/>
</dbReference>
<dbReference type="Pfam" id="PF00400">
    <property type="entry name" value="WD40"/>
    <property type="match status" value="4"/>
</dbReference>
<dbReference type="Pfam" id="PF08145">
    <property type="entry name" value="BOP1NT"/>
    <property type="match status" value="1"/>
</dbReference>
<keyword evidence="4 7" id="KW-0853">WD repeat</keyword>
<feature type="repeat" description="WD" evidence="7">
    <location>
        <begin position="226"/>
        <end position="267"/>
    </location>
</feature>
<dbReference type="PROSITE" id="PS50294">
    <property type="entry name" value="WD_REPEATS_REGION"/>
    <property type="match status" value="1"/>
</dbReference>
<dbReference type="InterPro" id="IPR012953">
    <property type="entry name" value="BOP1_N_dom"/>
</dbReference>
<evidence type="ECO:0000256" key="6">
    <source>
        <dbReference type="ARBA" id="ARBA00023242"/>
    </source>
</evidence>